<dbReference type="Pfam" id="PF12833">
    <property type="entry name" value="HTH_18"/>
    <property type="match status" value="1"/>
</dbReference>
<keyword evidence="1" id="KW-0805">Transcription regulation</keyword>
<evidence type="ECO:0000259" key="4">
    <source>
        <dbReference type="PROSITE" id="PS01124"/>
    </source>
</evidence>
<dbReference type="EMBL" id="UFYW01000001">
    <property type="protein sequence ID" value="STD84851.1"/>
    <property type="molecule type" value="Genomic_DNA"/>
</dbReference>
<dbReference type="PANTHER" id="PTHR46796:SF2">
    <property type="entry name" value="TRANSCRIPTIONAL REGULATORY PROTEIN"/>
    <property type="match status" value="1"/>
</dbReference>
<gene>
    <name evidence="5" type="primary">chbR</name>
    <name evidence="5" type="ORF">NCTC12360_03398</name>
</gene>
<name>A0A376H262_ENTGA</name>
<evidence type="ECO:0000256" key="3">
    <source>
        <dbReference type="ARBA" id="ARBA00023163"/>
    </source>
</evidence>
<evidence type="ECO:0000313" key="6">
    <source>
        <dbReference type="Proteomes" id="UP000254807"/>
    </source>
</evidence>
<protein>
    <submittedName>
        <fullName evidence="5">Transcriptional regulator, AraC family</fullName>
    </submittedName>
</protein>
<dbReference type="SMART" id="SM00342">
    <property type="entry name" value="HTH_ARAC"/>
    <property type="match status" value="1"/>
</dbReference>
<accession>A0A376H262</accession>
<dbReference type="AlphaFoldDB" id="A0A376H262"/>
<evidence type="ECO:0000256" key="2">
    <source>
        <dbReference type="ARBA" id="ARBA00023125"/>
    </source>
</evidence>
<dbReference type="Gene3D" id="2.60.120.10">
    <property type="entry name" value="Jelly Rolls"/>
    <property type="match status" value="1"/>
</dbReference>
<dbReference type="Pfam" id="PF02311">
    <property type="entry name" value="AraC_binding"/>
    <property type="match status" value="1"/>
</dbReference>
<dbReference type="GO" id="GO:0043565">
    <property type="term" value="F:sequence-specific DNA binding"/>
    <property type="evidence" value="ECO:0007669"/>
    <property type="project" value="InterPro"/>
</dbReference>
<dbReference type="InterPro" id="IPR009057">
    <property type="entry name" value="Homeodomain-like_sf"/>
</dbReference>
<dbReference type="InterPro" id="IPR020449">
    <property type="entry name" value="Tscrpt_reg_AraC-type_HTH"/>
</dbReference>
<reference evidence="5 6" key="1">
    <citation type="submission" date="2018-06" db="EMBL/GenBank/DDBJ databases">
        <authorList>
            <consortium name="Pathogen Informatics"/>
            <person name="Doyle S."/>
        </authorList>
    </citation>
    <scope>NUCLEOTIDE SEQUENCE [LARGE SCALE GENOMIC DNA]</scope>
    <source>
        <strain evidence="5 6">NCTC12360</strain>
    </source>
</reference>
<dbReference type="PRINTS" id="PR00032">
    <property type="entry name" value="HTHARAC"/>
</dbReference>
<sequence length="267" mass="31075">MKKVHYDEMFGIEAYALENYPKSFPLHFHDYYVVGVLLEGKRSLYCGKTQTLEKGDLNLFNPYQPHSCQSIENQSITYHALNISKEMMAHVVKEITGKNELPYFSQVILRNDGLGELVEELYQAIRLKKSSLYREELIFLLIEHLLTYTAEGYQKEAVQNGGLEAVCHYLHQHYTADIRLTDLVALTHLKKSSFIHQFTKNYGMTPYRYLLSIRIAEAKKLLANQQSVAEVALMTHFSDQSHFSNVFKNFIGLTPKQYQRMYQRSIE</sequence>
<evidence type="ECO:0000313" key="5">
    <source>
        <dbReference type="EMBL" id="STD84851.1"/>
    </source>
</evidence>
<dbReference type="PROSITE" id="PS01124">
    <property type="entry name" value="HTH_ARAC_FAMILY_2"/>
    <property type="match status" value="1"/>
</dbReference>
<dbReference type="InterPro" id="IPR050204">
    <property type="entry name" value="AraC_XylS_family_regulators"/>
</dbReference>
<keyword evidence="3" id="KW-0804">Transcription</keyword>
<evidence type="ECO:0000256" key="1">
    <source>
        <dbReference type="ARBA" id="ARBA00023015"/>
    </source>
</evidence>
<organism evidence="5 6">
    <name type="scientific">Enterococcus gallinarum</name>
    <dbReference type="NCBI Taxonomy" id="1353"/>
    <lineage>
        <taxon>Bacteria</taxon>
        <taxon>Bacillati</taxon>
        <taxon>Bacillota</taxon>
        <taxon>Bacilli</taxon>
        <taxon>Lactobacillales</taxon>
        <taxon>Enterococcaceae</taxon>
        <taxon>Enterococcus</taxon>
    </lineage>
</organism>
<dbReference type="PANTHER" id="PTHR46796">
    <property type="entry name" value="HTH-TYPE TRANSCRIPTIONAL ACTIVATOR RHAS-RELATED"/>
    <property type="match status" value="1"/>
</dbReference>
<dbReference type="InterPro" id="IPR037923">
    <property type="entry name" value="HTH-like"/>
</dbReference>
<dbReference type="Gene3D" id="1.10.10.60">
    <property type="entry name" value="Homeodomain-like"/>
    <property type="match status" value="2"/>
</dbReference>
<dbReference type="InterPro" id="IPR014710">
    <property type="entry name" value="RmlC-like_jellyroll"/>
</dbReference>
<dbReference type="InterPro" id="IPR018060">
    <property type="entry name" value="HTH_AraC"/>
</dbReference>
<dbReference type="OrthoDB" id="183331at2"/>
<dbReference type="Proteomes" id="UP000254807">
    <property type="component" value="Unassembled WGS sequence"/>
</dbReference>
<proteinExistence type="predicted"/>
<keyword evidence="6" id="KW-1185">Reference proteome</keyword>
<keyword evidence="2" id="KW-0238">DNA-binding</keyword>
<dbReference type="GO" id="GO:0003700">
    <property type="term" value="F:DNA-binding transcription factor activity"/>
    <property type="evidence" value="ECO:0007669"/>
    <property type="project" value="InterPro"/>
</dbReference>
<feature type="domain" description="HTH araC/xylS-type" evidence="4">
    <location>
        <begin position="164"/>
        <end position="261"/>
    </location>
</feature>
<dbReference type="SUPFAM" id="SSF46689">
    <property type="entry name" value="Homeodomain-like"/>
    <property type="match status" value="2"/>
</dbReference>
<dbReference type="SUPFAM" id="SSF51215">
    <property type="entry name" value="Regulatory protein AraC"/>
    <property type="match status" value="1"/>
</dbReference>
<dbReference type="InterPro" id="IPR003313">
    <property type="entry name" value="AraC-bd"/>
</dbReference>
<dbReference type="RefSeq" id="WP_060814388.1">
    <property type="nucleotide sequence ID" value="NZ_JBHULA010000053.1"/>
</dbReference>